<dbReference type="AlphaFoldDB" id="A0A1D2VAN7"/>
<proteinExistence type="predicted"/>
<dbReference type="Gene3D" id="2.60.40.3960">
    <property type="entry name" value="Velvet domain"/>
    <property type="match status" value="1"/>
</dbReference>
<dbReference type="Proteomes" id="UP000095038">
    <property type="component" value="Unassembled WGS sequence"/>
</dbReference>
<dbReference type="InterPro" id="IPR038491">
    <property type="entry name" value="Velvet_dom_sf"/>
</dbReference>
<protein>
    <recommendedName>
        <fullName evidence="3">Velvet domain-containing protein</fullName>
    </recommendedName>
</protein>
<dbReference type="GeneID" id="30967529"/>
<dbReference type="EMBL" id="KV454489">
    <property type="protein sequence ID" value="ODV58766.1"/>
    <property type="molecule type" value="Genomic_DNA"/>
</dbReference>
<keyword evidence="2" id="KW-1185">Reference proteome</keyword>
<accession>A0A1D2VAN7</accession>
<organism evidence="1 2">
    <name type="scientific">Ascoidea rubescens DSM 1968</name>
    <dbReference type="NCBI Taxonomy" id="1344418"/>
    <lineage>
        <taxon>Eukaryota</taxon>
        <taxon>Fungi</taxon>
        <taxon>Dikarya</taxon>
        <taxon>Ascomycota</taxon>
        <taxon>Saccharomycotina</taxon>
        <taxon>Saccharomycetes</taxon>
        <taxon>Ascoideaceae</taxon>
        <taxon>Ascoidea</taxon>
    </lineage>
</organism>
<dbReference type="InParanoid" id="A0A1D2VAN7"/>
<evidence type="ECO:0008006" key="3">
    <source>
        <dbReference type="Google" id="ProtNLM"/>
    </source>
</evidence>
<reference evidence="2" key="1">
    <citation type="submission" date="2016-05" db="EMBL/GenBank/DDBJ databases">
        <title>Comparative genomics of biotechnologically important yeasts.</title>
        <authorList>
            <consortium name="DOE Joint Genome Institute"/>
            <person name="Riley R."/>
            <person name="Haridas S."/>
            <person name="Wolfe K.H."/>
            <person name="Lopes M.R."/>
            <person name="Hittinger C.T."/>
            <person name="Goker M."/>
            <person name="Salamov A."/>
            <person name="Wisecaver J."/>
            <person name="Long T.M."/>
            <person name="Aerts A.L."/>
            <person name="Barry K."/>
            <person name="Choi C."/>
            <person name="Clum A."/>
            <person name="Coughlan A.Y."/>
            <person name="Deshpande S."/>
            <person name="Douglass A.P."/>
            <person name="Hanson S.J."/>
            <person name="Klenk H.-P."/>
            <person name="Labutti K."/>
            <person name="Lapidus A."/>
            <person name="Lindquist E."/>
            <person name="Lipzen A."/>
            <person name="Meier-Kolthoff J.P."/>
            <person name="Ohm R.A."/>
            <person name="Otillar R.P."/>
            <person name="Pangilinan J."/>
            <person name="Peng Y."/>
            <person name="Rokas A."/>
            <person name="Rosa C.A."/>
            <person name="Scheuner C."/>
            <person name="Sibirny A.A."/>
            <person name="Slot J.C."/>
            <person name="Stielow J.B."/>
            <person name="Sun H."/>
            <person name="Kurtzman C.P."/>
            <person name="Blackwell M."/>
            <person name="Grigoriev I.V."/>
            <person name="Jeffries T.W."/>
        </authorList>
    </citation>
    <scope>NUCLEOTIDE SEQUENCE [LARGE SCALE GENOMIC DNA]</scope>
    <source>
        <strain evidence="2">DSM 1968</strain>
    </source>
</reference>
<dbReference type="RefSeq" id="XP_020045073.1">
    <property type="nucleotide sequence ID" value="XM_020193893.1"/>
</dbReference>
<sequence>MSKSCKYSSIKYSHQKFKNNINYVLKFITESSQGRECYKLNRSKKLQKRLLNPKTEISLEIVDLEMNKNISINSLETYYLTVSLLECGSNDPVVDNSKRNFITENPYFVDPENRLIGQRVITGELCNYKNYYKFDFKDLCITKKGNYNLLFSLFKINQKLGSTYIKSIQSGPIMVLTSGNYYSAENRSKRATIKSDQTKNKTKNSNETFNKSFSTMVIKSQSSSSLKSNININKFNISKNSLIKKEKLKINSPKLENTDTPSTITTNNSVKKNLKNLVINNNINTSTSTDNSLDPLIKTEMLELVFSLTSDSTFNYNDSSATGNSTPTTDNFTDFCKSIPNSVINTPNSTYSIINDSDINNNALLNEDIRENPDFYPEIINRVYDSINSTDSNFDQLFLSILKESYSDQNLNSPIVSLDNQVISKVSDDLNNKMINDWNNFNNILPKEEFPYLSYLFNRDSFIDGFPTISMFEDLSSISSL</sequence>
<gene>
    <name evidence="1" type="ORF">ASCRUDRAFT_77514</name>
</gene>
<evidence type="ECO:0000313" key="1">
    <source>
        <dbReference type="EMBL" id="ODV58766.1"/>
    </source>
</evidence>
<evidence type="ECO:0000313" key="2">
    <source>
        <dbReference type="Proteomes" id="UP000095038"/>
    </source>
</evidence>
<name>A0A1D2VAN7_9ASCO</name>